<dbReference type="Proteomes" id="UP000516438">
    <property type="component" value="Chromosome"/>
</dbReference>
<evidence type="ECO:0000313" key="2">
    <source>
        <dbReference type="Proteomes" id="UP000516438"/>
    </source>
</evidence>
<dbReference type="AlphaFoldDB" id="A0A7H1DWT7"/>
<dbReference type="EMBL" id="CP060203">
    <property type="protein sequence ID" value="QNS41445.1"/>
    <property type="molecule type" value="Genomic_DNA"/>
</dbReference>
<name>A0A7H1DWT7_9FLAO</name>
<dbReference type="RefSeq" id="WP_188321258.1">
    <property type="nucleotide sequence ID" value="NZ_CP060203.1"/>
</dbReference>
<organism evidence="1 2">
    <name type="scientific">Chryseobacterium manosquense</name>
    <dbReference type="NCBI Taxonomy" id="2754694"/>
    <lineage>
        <taxon>Bacteria</taxon>
        <taxon>Pseudomonadati</taxon>
        <taxon>Bacteroidota</taxon>
        <taxon>Flavobacteriia</taxon>
        <taxon>Flavobacteriales</taxon>
        <taxon>Weeksellaceae</taxon>
        <taxon>Chryseobacterium group</taxon>
        <taxon>Chryseobacterium</taxon>
    </lineage>
</organism>
<reference evidence="1 2" key="1">
    <citation type="submission" date="2020-07" db="EMBL/GenBank/DDBJ databases">
        <title>Complete genome and description of Chryseobacterium manosquense strain Marseille-Q2069 sp. nov.</title>
        <authorList>
            <person name="Boxberger M."/>
        </authorList>
    </citation>
    <scope>NUCLEOTIDE SEQUENCE [LARGE SCALE GENOMIC DNA]</scope>
    <source>
        <strain evidence="1 2">Marseille-Q2069</strain>
    </source>
</reference>
<proteinExistence type="predicted"/>
<sequence length="47" mass="5525">MVPQLQEMVPQLLEMVPQVQEMVKQHCGMISVIDNLFILPFICYIYN</sequence>
<keyword evidence="2" id="KW-1185">Reference proteome</keyword>
<accession>A0A7H1DWT7</accession>
<protein>
    <submittedName>
        <fullName evidence="1">Uncharacterized protein</fullName>
    </submittedName>
</protein>
<evidence type="ECO:0000313" key="1">
    <source>
        <dbReference type="EMBL" id="QNS41445.1"/>
    </source>
</evidence>
<gene>
    <name evidence="1" type="ORF">H0S70_00155</name>
</gene>
<dbReference type="KEGG" id="cmaq:H0S70_00155"/>